<keyword evidence="1" id="KW-0472">Membrane</keyword>
<feature type="transmembrane region" description="Helical" evidence="1">
    <location>
        <begin position="28"/>
        <end position="48"/>
    </location>
</feature>
<evidence type="ECO:0000256" key="1">
    <source>
        <dbReference type="SAM" id="Phobius"/>
    </source>
</evidence>
<feature type="transmembrane region" description="Helical" evidence="1">
    <location>
        <begin position="122"/>
        <end position="145"/>
    </location>
</feature>
<keyword evidence="1" id="KW-0812">Transmembrane</keyword>
<dbReference type="RefSeq" id="WP_146007857.1">
    <property type="nucleotide sequence ID" value="NZ_JBBNOP010000007.1"/>
</dbReference>
<protein>
    <recommendedName>
        <fullName evidence="4">Ferric oxidoreductase domain-containing protein</fullName>
    </recommendedName>
</protein>
<sequence>MDVLLSLVIAAVLTAAFRVPLVRWPGACYAVAIIAVVAFLGGALPAGIERGMLPLLRRCTLPYGLFVIVMYIGVLPSGSRLRTCLKPVRGPLSIVASLLVLAHVGSYVQVYLGVALSGFATAAAPTATSLIIACVLVILLAVLAVTSLQSVRRYMHGGSWKRLQRLAYPFFILVSVHASVLLFPSAATGSGSLLAISFYAGIALLYGVLRVGRWLSGRSGEPKASRAVTASSKL</sequence>
<proteinExistence type="predicted"/>
<keyword evidence="1" id="KW-1133">Transmembrane helix</keyword>
<name>A0ABV1JDQ0_9ACTN</name>
<evidence type="ECO:0008006" key="4">
    <source>
        <dbReference type="Google" id="ProtNLM"/>
    </source>
</evidence>
<comment type="caution">
    <text evidence="2">The sequence shown here is derived from an EMBL/GenBank/DDBJ whole genome shotgun (WGS) entry which is preliminary data.</text>
</comment>
<keyword evidence="3" id="KW-1185">Reference proteome</keyword>
<feature type="transmembrane region" description="Helical" evidence="1">
    <location>
        <begin position="192"/>
        <end position="209"/>
    </location>
</feature>
<reference evidence="2 3" key="1">
    <citation type="submission" date="2024-04" db="EMBL/GenBank/DDBJ databases">
        <title>Human intestinal bacterial collection.</title>
        <authorList>
            <person name="Pauvert C."/>
            <person name="Hitch T.C.A."/>
            <person name="Clavel T."/>
        </authorList>
    </citation>
    <scope>NUCLEOTIDE SEQUENCE [LARGE SCALE GENOMIC DNA]</scope>
    <source>
        <strain evidence="2 3">CLA-KB-H42</strain>
    </source>
</reference>
<dbReference type="EMBL" id="JBBNOP010000007">
    <property type="protein sequence ID" value="MEQ3363210.1"/>
    <property type="molecule type" value="Genomic_DNA"/>
</dbReference>
<feature type="transmembrane region" description="Helical" evidence="1">
    <location>
        <begin position="90"/>
        <end position="110"/>
    </location>
</feature>
<organism evidence="2 3">
    <name type="scientific">Raoultibacter massiliensis</name>
    <dbReference type="NCBI Taxonomy" id="1852371"/>
    <lineage>
        <taxon>Bacteria</taxon>
        <taxon>Bacillati</taxon>
        <taxon>Actinomycetota</taxon>
        <taxon>Coriobacteriia</taxon>
        <taxon>Eggerthellales</taxon>
        <taxon>Eggerthellaceae</taxon>
        <taxon>Raoultibacter</taxon>
    </lineage>
</organism>
<dbReference type="Proteomes" id="UP001487305">
    <property type="component" value="Unassembled WGS sequence"/>
</dbReference>
<gene>
    <name evidence="2" type="ORF">AAA083_09510</name>
</gene>
<evidence type="ECO:0000313" key="3">
    <source>
        <dbReference type="Proteomes" id="UP001487305"/>
    </source>
</evidence>
<evidence type="ECO:0000313" key="2">
    <source>
        <dbReference type="EMBL" id="MEQ3363210.1"/>
    </source>
</evidence>
<feature type="transmembrane region" description="Helical" evidence="1">
    <location>
        <begin position="166"/>
        <end position="186"/>
    </location>
</feature>
<accession>A0ABV1JDQ0</accession>